<name>A0A8J9TMZ6_PHATR</name>
<evidence type="ECO:0000313" key="3">
    <source>
        <dbReference type="EMBL" id="CAG9284157.1"/>
    </source>
</evidence>
<dbReference type="Proteomes" id="UP000836788">
    <property type="component" value="Chromosome 2"/>
</dbReference>
<proteinExistence type="predicted"/>
<dbReference type="GO" id="GO:0016872">
    <property type="term" value="F:intramolecular lyase activity"/>
    <property type="evidence" value="ECO:0007669"/>
    <property type="project" value="InterPro"/>
</dbReference>
<dbReference type="AlphaFoldDB" id="A0A8J9TMZ6"/>
<protein>
    <recommendedName>
        <fullName evidence="2">Chalcone isomerase domain-containing protein</fullName>
    </recommendedName>
</protein>
<feature type="chain" id="PRO_5035458508" description="Chalcone isomerase domain-containing protein" evidence="1">
    <location>
        <begin position="22"/>
        <end position="206"/>
    </location>
</feature>
<dbReference type="PANTHER" id="PTHR47698:SF2">
    <property type="entry name" value="FATTY-ACID-BINDING PROTEIN 3, CHLOROPLASTIC"/>
    <property type="match status" value="1"/>
</dbReference>
<sequence>MVRVWMTLALFLSVTMTAASAMTDKATGITFAPKKNDLEIFGVGVRKKGPIKVYSVAMYCQNSVKEHLNLISRSADKGKAAFKALRHGAHEASSTTFLLQMNFKVGAEKMASAIADSVTPRYANTAEVESLKSLIFKGVAGKGAATKGTTFEFDCSKEGVHVSVDGKSQGKVASDGLGAAFCDVYLDDKCVSPPLRESCLETCFAP</sequence>
<dbReference type="Gene3D" id="3.50.70.10">
    <property type="match status" value="1"/>
</dbReference>
<dbReference type="OMA" id="CVENCCT"/>
<dbReference type="SUPFAM" id="SSF54626">
    <property type="entry name" value="Chalcone isomerase"/>
    <property type="match status" value="1"/>
</dbReference>
<feature type="domain" description="Chalcone isomerase" evidence="2">
    <location>
        <begin position="34"/>
        <end position="198"/>
    </location>
</feature>
<organism evidence="3">
    <name type="scientific">Phaeodactylum tricornutum</name>
    <name type="common">Diatom</name>
    <dbReference type="NCBI Taxonomy" id="2850"/>
    <lineage>
        <taxon>Eukaryota</taxon>
        <taxon>Sar</taxon>
        <taxon>Stramenopiles</taxon>
        <taxon>Ochrophyta</taxon>
        <taxon>Bacillariophyta</taxon>
        <taxon>Bacillariophyceae</taxon>
        <taxon>Bacillariophycidae</taxon>
        <taxon>Naviculales</taxon>
        <taxon>Phaeodactylaceae</taxon>
        <taxon>Phaeodactylum</taxon>
    </lineage>
</organism>
<dbReference type="PANTHER" id="PTHR47698">
    <property type="entry name" value="FATTY-ACID-BINDING PROTEIN 3, CHLOROPLASTIC"/>
    <property type="match status" value="1"/>
</dbReference>
<accession>A0A8J9TMZ6</accession>
<dbReference type="Pfam" id="PF16036">
    <property type="entry name" value="Chalcone_3"/>
    <property type="match status" value="1"/>
</dbReference>
<feature type="signal peptide" evidence="1">
    <location>
        <begin position="1"/>
        <end position="21"/>
    </location>
</feature>
<dbReference type="InterPro" id="IPR016087">
    <property type="entry name" value="Chalcone_isomerase"/>
</dbReference>
<dbReference type="EMBL" id="OU594943">
    <property type="protein sequence ID" value="CAG9284157.1"/>
    <property type="molecule type" value="Genomic_DNA"/>
</dbReference>
<dbReference type="InterPro" id="IPR036298">
    <property type="entry name" value="Chalcone_isomerase_sf"/>
</dbReference>
<evidence type="ECO:0000256" key="1">
    <source>
        <dbReference type="SAM" id="SignalP"/>
    </source>
</evidence>
<keyword evidence="1" id="KW-0732">Signal</keyword>
<dbReference type="InterPro" id="IPR016088">
    <property type="entry name" value="Chalcone_isomerase_3-sand"/>
</dbReference>
<evidence type="ECO:0000259" key="2">
    <source>
        <dbReference type="Pfam" id="PF16036"/>
    </source>
</evidence>
<reference evidence="3" key="1">
    <citation type="submission" date="2022-02" db="EMBL/GenBank/DDBJ databases">
        <authorList>
            <person name="Giguere J D."/>
        </authorList>
    </citation>
    <scope>NUCLEOTIDE SEQUENCE</scope>
    <source>
        <strain evidence="3">CCAP 1055/1</strain>
    </source>
</reference>
<gene>
    <name evidence="3" type="ORF">PTTT1_LOCUS25054</name>
</gene>